<dbReference type="RefSeq" id="WP_311191690.1">
    <property type="nucleotide sequence ID" value="NZ_CP115541.1"/>
</dbReference>
<name>A0ABY9YNL7_9GAMM</name>
<dbReference type="InterPro" id="IPR025240">
    <property type="entry name" value="DUF4189"/>
</dbReference>
<evidence type="ECO:0000256" key="1">
    <source>
        <dbReference type="SAM" id="SignalP"/>
    </source>
</evidence>
<keyword evidence="1" id="KW-0732">Signal</keyword>
<organism evidence="3 4">
    <name type="scientific">Stenotrophomonas oahuensis</name>
    <dbReference type="NCBI Taxonomy" id="3003271"/>
    <lineage>
        <taxon>Bacteria</taxon>
        <taxon>Pseudomonadati</taxon>
        <taxon>Pseudomonadota</taxon>
        <taxon>Gammaproteobacteria</taxon>
        <taxon>Lysobacterales</taxon>
        <taxon>Lysobacteraceae</taxon>
        <taxon>Stenotrophomonas</taxon>
    </lineage>
</organism>
<evidence type="ECO:0000313" key="4">
    <source>
        <dbReference type="Proteomes" id="UP001302072"/>
    </source>
</evidence>
<reference evidence="3 4" key="1">
    <citation type="submission" date="2022-12" db="EMBL/GenBank/DDBJ databases">
        <title>Two new species, Stenotrophomonas aracearum and Stenotrophomonas oahuensis, isolated from Anthurium (Araceae family) in Hawaii.</title>
        <authorList>
            <person name="Chunag S.C."/>
            <person name="Dobhal S."/>
            <person name="Alvarez A."/>
            <person name="Arif M."/>
        </authorList>
    </citation>
    <scope>NUCLEOTIDE SEQUENCE [LARGE SCALE GENOMIC DNA]</scope>
    <source>
        <strain evidence="3 4">A5586</strain>
    </source>
</reference>
<protein>
    <submittedName>
        <fullName evidence="3">DUF4189 domain-containing protein</fullName>
    </submittedName>
</protein>
<feature type="domain" description="DUF4189" evidence="2">
    <location>
        <begin position="267"/>
        <end position="363"/>
    </location>
</feature>
<feature type="chain" id="PRO_5045466732" evidence="1">
    <location>
        <begin position="25"/>
        <end position="367"/>
    </location>
</feature>
<sequence length="367" mass="39515">MITVSKAVRIGLAGALLALVPALAHGNQAQQTQMQRDHQNMVNYIVWHQSPVAAAYVPTAEDQINAALRAAMLARKREKIAKDATRDWWGVVVVSTEDGSWNVKLNAEDKTIPLMDAMDECKGVCSPILTFANSCVAPSYSAQGGMYWEQGDTRANAREAANAACTAAGGSNCNSPKEQAMCTGWKYAYSGLERFSNRMNHTAKGDIASAKFEYFPGAQDYIAKPLERRGTSTAKIDLDKKYHGSDEKGKQRLEQRAQGVMRMAEPWTAIAAGSGPKAYAIHWGLNETDAKDTAINKCGGGDCKVLVAVPYGQCMTAIRLLKADGRVDSFGGQGATQAEAEEIAMTQCISAGAATCPVVFNECMKKK</sequence>
<evidence type="ECO:0000313" key="3">
    <source>
        <dbReference type="EMBL" id="WNH52494.1"/>
    </source>
</evidence>
<keyword evidence="4" id="KW-1185">Reference proteome</keyword>
<evidence type="ECO:0000259" key="2">
    <source>
        <dbReference type="Pfam" id="PF13827"/>
    </source>
</evidence>
<dbReference type="Pfam" id="PF13827">
    <property type="entry name" value="DUF4189"/>
    <property type="match status" value="2"/>
</dbReference>
<proteinExistence type="predicted"/>
<dbReference type="EMBL" id="CP115541">
    <property type="protein sequence ID" value="WNH52494.1"/>
    <property type="molecule type" value="Genomic_DNA"/>
</dbReference>
<feature type="domain" description="DUF4189" evidence="2">
    <location>
        <begin position="89"/>
        <end position="174"/>
    </location>
</feature>
<dbReference type="Proteomes" id="UP001302072">
    <property type="component" value="Chromosome"/>
</dbReference>
<feature type="signal peptide" evidence="1">
    <location>
        <begin position="1"/>
        <end position="24"/>
    </location>
</feature>
<gene>
    <name evidence="3" type="ORF">PDM29_19580</name>
</gene>
<accession>A0ABY9YNL7</accession>